<reference evidence="1 2" key="1">
    <citation type="journal article" date="2022" name="bioRxiv">
        <title>The genome of the oomycete Peronosclerospora sorghi, a cosmopolitan pathogen of maize and sorghum, is inflated with dispersed pseudogenes.</title>
        <authorList>
            <person name="Fletcher K."/>
            <person name="Martin F."/>
            <person name="Isakeit T."/>
            <person name="Cavanaugh K."/>
            <person name="Magill C."/>
            <person name="Michelmore R."/>
        </authorList>
    </citation>
    <scope>NUCLEOTIDE SEQUENCE [LARGE SCALE GENOMIC DNA]</scope>
    <source>
        <strain evidence="1">P6</strain>
    </source>
</reference>
<keyword evidence="2" id="KW-1185">Reference proteome</keyword>
<protein>
    <submittedName>
        <fullName evidence="1">Uncharacterized protein</fullName>
    </submittedName>
</protein>
<evidence type="ECO:0000313" key="1">
    <source>
        <dbReference type="EMBL" id="KAI9907336.1"/>
    </source>
</evidence>
<evidence type="ECO:0000313" key="2">
    <source>
        <dbReference type="Proteomes" id="UP001163321"/>
    </source>
</evidence>
<gene>
    <name evidence="1" type="ORF">PsorP6_016606</name>
</gene>
<proteinExistence type="predicted"/>
<organism evidence="1 2">
    <name type="scientific">Peronosclerospora sorghi</name>
    <dbReference type="NCBI Taxonomy" id="230839"/>
    <lineage>
        <taxon>Eukaryota</taxon>
        <taxon>Sar</taxon>
        <taxon>Stramenopiles</taxon>
        <taxon>Oomycota</taxon>
        <taxon>Peronosporomycetes</taxon>
        <taxon>Peronosporales</taxon>
        <taxon>Peronosporaceae</taxon>
        <taxon>Peronosclerospora</taxon>
    </lineage>
</organism>
<accession>A0ACC0VNH4</accession>
<name>A0ACC0VNH4_9STRA</name>
<dbReference type="EMBL" id="CM047587">
    <property type="protein sequence ID" value="KAI9907336.1"/>
    <property type="molecule type" value="Genomic_DNA"/>
</dbReference>
<comment type="caution">
    <text evidence="1">The sequence shown here is derived from an EMBL/GenBank/DDBJ whole genome shotgun (WGS) entry which is preliminary data.</text>
</comment>
<sequence length="134" mass="15622">MRPFSALLPIAALLVLDTGHALPANNKQTWPPPYQEKRQLRVEESGLVKVAEMMDNVLSTTFAKKLRLNEEHGTFYKRLMHDISDREKKFKIWASNGYGKEQVVRFMTLHGRSKKEIEYILKLYLSFLNTEKVL</sequence>
<dbReference type="Proteomes" id="UP001163321">
    <property type="component" value="Chromosome 8"/>
</dbReference>